<protein>
    <recommendedName>
        <fullName evidence="4">Integrase core domain containing protein</fullName>
    </recommendedName>
</protein>
<gene>
    <name evidence="2" type="ORF">R3W88_033192</name>
</gene>
<keyword evidence="3" id="KW-1185">Reference proteome</keyword>
<accession>A0AAV9K2B0</accession>
<reference evidence="2 3" key="1">
    <citation type="submission" date="2023-10" db="EMBL/GenBank/DDBJ databases">
        <title>Genome-Wide Identification Analysis in wild type Solanum Pinnatisectum Reveals Some Genes Defensing Phytophthora Infestans.</title>
        <authorList>
            <person name="Sun C."/>
        </authorList>
    </citation>
    <scope>NUCLEOTIDE SEQUENCE [LARGE SCALE GENOMIC DNA]</scope>
    <source>
        <strain evidence="2">LQN</strain>
        <tissue evidence="2">Leaf</tissue>
    </source>
</reference>
<dbReference type="AlphaFoldDB" id="A0AAV9K2B0"/>
<evidence type="ECO:0000313" key="2">
    <source>
        <dbReference type="EMBL" id="KAK4707271.1"/>
    </source>
</evidence>
<feature type="region of interest" description="Disordered" evidence="1">
    <location>
        <begin position="80"/>
        <end position="129"/>
    </location>
</feature>
<comment type="caution">
    <text evidence="2">The sequence shown here is derived from an EMBL/GenBank/DDBJ whole genome shotgun (WGS) entry which is preliminary data.</text>
</comment>
<sequence length="129" mass="14958">MERSKEHMMDLKLQDVNKRLDVFKLRVLERPAPTINISSFRTELDHFRAELDVILVPSMDAPKSAPTAPTNDMMLDTLFSEEISQSESSRARGKRHHSSHTSYTTEDARAKKRERQQTTQARRSFIVDE</sequence>
<name>A0AAV9K2B0_9SOLN</name>
<proteinExistence type="predicted"/>
<evidence type="ECO:0000313" key="3">
    <source>
        <dbReference type="Proteomes" id="UP001311915"/>
    </source>
</evidence>
<evidence type="ECO:0000256" key="1">
    <source>
        <dbReference type="SAM" id="MobiDB-lite"/>
    </source>
</evidence>
<dbReference type="Proteomes" id="UP001311915">
    <property type="component" value="Unassembled WGS sequence"/>
</dbReference>
<evidence type="ECO:0008006" key="4">
    <source>
        <dbReference type="Google" id="ProtNLM"/>
    </source>
</evidence>
<organism evidence="2 3">
    <name type="scientific">Solanum pinnatisectum</name>
    <name type="common">tansyleaf nightshade</name>
    <dbReference type="NCBI Taxonomy" id="50273"/>
    <lineage>
        <taxon>Eukaryota</taxon>
        <taxon>Viridiplantae</taxon>
        <taxon>Streptophyta</taxon>
        <taxon>Embryophyta</taxon>
        <taxon>Tracheophyta</taxon>
        <taxon>Spermatophyta</taxon>
        <taxon>Magnoliopsida</taxon>
        <taxon>eudicotyledons</taxon>
        <taxon>Gunneridae</taxon>
        <taxon>Pentapetalae</taxon>
        <taxon>asterids</taxon>
        <taxon>lamiids</taxon>
        <taxon>Solanales</taxon>
        <taxon>Solanaceae</taxon>
        <taxon>Solanoideae</taxon>
        <taxon>Solaneae</taxon>
        <taxon>Solanum</taxon>
    </lineage>
</organism>
<dbReference type="EMBL" id="JAWPEI010000021">
    <property type="protein sequence ID" value="KAK4707271.1"/>
    <property type="molecule type" value="Genomic_DNA"/>
</dbReference>